<protein>
    <submittedName>
        <fullName evidence="3">Class I SAM-dependent methyltransferase</fullName>
    </submittedName>
</protein>
<name>A0A9D1VH52_9LACO</name>
<sequence length="248" mass="28554">MIYQSFAQFYDDLFDEHLYEEWANYVEKHRSENTKQVLDLAGGAGRLGVLLAQKGYSVCDLDFSEDMLTLAQAHADASQVPLKLVCADMTDLKGLGQYDLVTCFADSLNYLENIDQVTESMQQVYQHLRIGGKFLFDMITPYQTDVVYPGYMYNYEDPDGQRAFMWSSYQYDDVPHGVIHDLTFFYRQNNGLYRRGTETHFERAYGLASVTQAVQSAGFNKPVITSDFGQHPISDKTTRWFFECQKVD</sequence>
<dbReference type="Proteomes" id="UP000824231">
    <property type="component" value="Unassembled WGS sequence"/>
</dbReference>
<evidence type="ECO:0000259" key="2">
    <source>
        <dbReference type="Pfam" id="PF13649"/>
    </source>
</evidence>
<dbReference type="EMBL" id="DXFH01000002">
    <property type="protein sequence ID" value="HIX35157.1"/>
    <property type="molecule type" value="Genomic_DNA"/>
</dbReference>
<reference evidence="3" key="1">
    <citation type="journal article" date="2021" name="PeerJ">
        <title>Extensive microbial diversity within the chicken gut microbiome revealed by metagenomics and culture.</title>
        <authorList>
            <person name="Gilroy R."/>
            <person name="Ravi A."/>
            <person name="Getino M."/>
            <person name="Pursley I."/>
            <person name="Horton D.L."/>
            <person name="Alikhan N.F."/>
            <person name="Baker D."/>
            <person name="Gharbi K."/>
            <person name="Hall N."/>
            <person name="Watson M."/>
            <person name="Adriaenssens E.M."/>
            <person name="Foster-Nyarko E."/>
            <person name="Jarju S."/>
            <person name="Secka A."/>
            <person name="Antonio M."/>
            <person name="Oren A."/>
            <person name="Chaudhuri R.R."/>
            <person name="La Ragione R."/>
            <person name="Hildebrand F."/>
            <person name="Pallen M.J."/>
        </authorList>
    </citation>
    <scope>NUCLEOTIDE SEQUENCE</scope>
    <source>
        <strain evidence="3">ChiSxjej3B15-572</strain>
    </source>
</reference>
<evidence type="ECO:0000313" key="4">
    <source>
        <dbReference type="Proteomes" id="UP000824231"/>
    </source>
</evidence>
<keyword evidence="1" id="KW-0808">Transferase</keyword>
<gene>
    <name evidence="3" type="ORF">H9856_01900</name>
</gene>
<dbReference type="InterPro" id="IPR041698">
    <property type="entry name" value="Methyltransf_25"/>
</dbReference>
<dbReference type="GO" id="GO:0032259">
    <property type="term" value="P:methylation"/>
    <property type="evidence" value="ECO:0007669"/>
    <property type="project" value="UniProtKB-KW"/>
</dbReference>
<accession>A0A9D1VH52</accession>
<evidence type="ECO:0000313" key="3">
    <source>
        <dbReference type="EMBL" id="HIX35157.1"/>
    </source>
</evidence>
<proteinExistence type="predicted"/>
<dbReference type="GO" id="GO:0008168">
    <property type="term" value="F:methyltransferase activity"/>
    <property type="evidence" value="ECO:0007669"/>
    <property type="project" value="UniProtKB-KW"/>
</dbReference>
<organism evidence="3 4">
    <name type="scientific">Candidatus Limosilactobacillus merdigallinarum</name>
    <dbReference type="NCBI Taxonomy" id="2838652"/>
    <lineage>
        <taxon>Bacteria</taxon>
        <taxon>Bacillati</taxon>
        <taxon>Bacillota</taxon>
        <taxon>Bacilli</taxon>
        <taxon>Lactobacillales</taxon>
        <taxon>Lactobacillaceae</taxon>
        <taxon>Limosilactobacillus</taxon>
    </lineage>
</organism>
<feature type="domain" description="Methyltransferase" evidence="2">
    <location>
        <begin position="37"/>
        <end position="132"/>
    </location>
</feature>
<comment type="caution">
    <text evidence="3">The sequence shown here is derived from an EMBL/GenBank/DDBJ whole genome shotgun (WGS) entry which is preliminary data.</text>
</comment>
<dbReference type="Gene3D" id="3.40.50.150">
    <property type="entry name" value="Vaccinia Virus protein VP39"/>
    <property type="match status" value="1"/>
</dbReference>
<dbReference type="CDD" id="cd02440">
    <property type="entry name" value="AdoMet_MTases"/>
    <property type="match status" value="1"/>
</dbReference>
<dbReference type="AlphaFoldDB" id="A0A9D1VH52"/>
<keyword evidence="3" id="KW-0489">Methyltransferase</keyword>
<dbReference type="Pfam" id="PF13649">
    <property type="entry name" value="Methyltransf_25"/>
    <property type="match status" value="1"/>
</dbReference>
<dbReference type="Gene3D" id="2.20.25.110">
    <property type="entry name" value="S-adenosyl-L-methionine-dependent methyltransferases"/>
    <property type="match status" value="1"/>
</dbReference>
<evidence type="ECO:0000256" key="1">
    <source>
        <dbReference type="ARBA" id="ARBA00022679"/>
    </source>
</evidence>
<dbReference type="PANTHER" id="PTHR43861">
    <property type="entry name" value="TRANS-ACONITATE 2-METHYLTRANSFERASE-RELATED"/>
    <property type="match status" value="1"/>
</dbReference>
<dbReference type="InterPro" id="IPR029063">
    <property type="entry name" value="SAM-dependent_MTases_sf"/>
</dbReference>
<dbReference type="SUPFAM" id="SSF53335">
    <property type="entry name" value="S-adenosyl-L-methionine-dependent methyltransferases"/>
    <property type="match status" value="1"/>
</dbReference>
<reference evidence="3" key="2">
    <citation type="submission" date="2021-04" db="EMBL/GenBank/DDBJ databases">
        <authorList>
            <person name="Gilroy R."/>
        </authorList>
    </citation>
    <scope>NUCLEOTIDE SEQUENCE</scope>
    <source>
        <strain evidence="3">ChiSxjej3B15-572</strain>
    </source>
</reference>